<evidence type="ECO:0000313" key="2">
    <source>
        <dbReference type="Proteomes" id="UP000307943"/>
    </source>
</evidence>
<keyword evidence="2" id="KW-1185">Reference proteome</keyword>
<dbReference type="EMBL" id="VDCQ01000060">
    <property type="protein sequence ID" value="TNJ62383.1"/>
    <property type="molecule type" value="Genomic_DNA"/>
</dbReference>
<dbReference type="Proteomes" id="UP000307943">
    <property type="component" value="Unassembled WGS sequence"/>
</dbReference>
<dbReference type="AlphaFoldDB" id="A0A5C4T081"/>
<reference evidence="1 2" key="1">
    <citation type="submission" date="2019-05" db="EMBL/GenBank/DDBJ databases">
        <title>We sequenced the genome of Paenibacillus hemerocallicola KCTC 33185 for further insight into its adaptation and study the phylogeny of Paenibacillus.</title>
        <authorList>
            <person name="Narsing Rao M.P."/>
        </authorList>
    </citation>
    <scope>NUCLEOTIDE SEQUENCE [LARGE SCALE GENOMIC DNA]</scope>
    <source>
        <strain evidence="1 2">KCTC 33185</strain>
    </source>
</reference>
<organism evidence="1 2">
    <name type="scientific">Paenibacillus hemerocallicola</name>
    <dbReference type="NCBI Taxonomy" id="1172614"/>
    <lineage>
        <taxon>Bacteria</taxon>
        <taxon>Bacillati</taxon>
        <taxon>Bacillota</taxon>
        <taxon>Bacilli</taxon>
        <taxon>Bacillales</taxon>
        <taxon>Paenibacillaceae</taxon>
        <taxon>Paenibacillus</taxon>
    </lineage>
</organism>
<dbReference type="NCBIfam" id="TIGR02243">
    <property type="entry name" value="putative baseplate assembly protein"/>
    <property type="match status" value="1"/>
</dbReference>
<evidence type="ECO:0000313" key="1">
    <source>
        <dbReference type="EMBL" id="TNJ62383.1"/>
    </source>
</evidence>
<gene>
    <name evidence="1" type="ORF">FE784_30905</name>
</gene>
<comment type="caution">
    <text evidence="1">The sequence shown here is derived from an EMBL/GenBank/DDBJ whole genome shotgun (WGS) entry which is preliminary data.</text>
</comment>
<dbReference type="OrthoDB" id="9027184at2"/>
<name>A0A5C4T081_9BACL</name>
<sequence length="747" mass="83408">MLPLPNLDDRLYEQMLQEARKAIPKLFPQWTDENAHDPGMTMLELLTWMTEMQQYYLNRITANNERKFLKLLGVRPRDESSASVVVSFAGAPIPLTIPRGTPLRAYDQTFETDETLRFVPAVLDKVIVRTDTAVGDFTSNLKSGIAFYAFGPDASAGSRLFVGFDRELPVDTDIVLSIRLSDRYPVPIGRGGVGTEEEQPMVAPSSVSWKFATGDDGDGWMPITTVMDTTAHLSQTGEIVFRLHDRMKPLSMYPADDKKRYWLSCTLEQEGYELSPKLESLCINAVRAVQRQTVCESVPFRPTGEADFACETIGHLAYTGNVSVQVMDDKGRWREWKRTTRLLEDCGPGDRCYELERDPSAKSVKLRFGDGEHGVMPAREHTVRLIAWDPAKEDRLWVGTSNGLPEQEFDISRSGTFRRSGMGLQVAVRDSAADEWMWEDWELVDDFDNSRSTDRHYTYDRSEGLIRFGNNEQGAIPAKCGIPNIRFVSLQTGGGVRGNVKKEMINAFAEFAPEWEGISVANPAAASGGDEEESLEEAKLRVQQELNAPTRAVTAEDYEAIASDTPGLRVARVKAIPQYKPGLRDYPREKAPAQMTVVVVPYSERDRPKAGPAFLENVRRHLERHRLLSTELHVISAAYIKVTVHAVVVVEPSHKDDASIIAAVLKRLLRPMGHGDGEGWRFGRSVHKGDIYGAISRLKGVVYVQDLWIDAEGPSVRKDGGGDIHLPPYGLVYSGEHEVELIGVTDL</sequence>
<proteinExistence type="predicted"/>
<dbReference type="InterPro" id="IPR011749">
    <property type="entry name" value="CHP02243"/>
</dbReference>
<dbReference type="RefSeq" id="WP_139606126.1">
    <property type="nucleotide sequence ID" value="NZ_VDCQ01000060.1"/>
</dbReference>
<protein>
    <submittedName>
        <fullName evidence="1">Putative baseplate assembly protein</fullName>
    </submittedName>
</protein>
<accession>A0A5C4T081</accession>